<sequence>MITSELTTKSMLPPVASKKMQAWIRSRHLICSGNFFIFETLEYSTVERFEECVRGLGGTFISVEPVRKVWIGNHRQVILYQAKASLHTPHHDLKQYWIKYGGFYTRFDERSC</sequence>
<evidence type="ECO:0000313" key="2">
    <source>
        <dbReference type="Proteomes" id="UP000729733"/>
    </source>
</evidence>
<protein>
    <submittedName>
        <fullName evidence="1">CpeR family transcriptional regulator</fullName>
    </submittedName>
</protein>
<reference evidence="1" key="1">
    <citation type="journal article" date="2021" name="Antonie Van Leeuwenhoek">
        <title>Draft genome and description of Waterburya agarophytonicola gen. nov. sp. nov. (Pleurocapsales, Cyanobacteria): a seaweed symbiont.</title>
        <authorList>
            <person name="Bonthond G."/>
            <person name="Shalygin S."/>
            <person name="Bayer T."/>
            <person name="Weinberger F."/>
        </authorList>
    </citation>
    <scope>NUCLEOTIDE SEQUENCE</scope>
    <source>
        <strain evidence="1">KI4</strain>
    </source>
</reference>
<dbReference type="AlphaFoldDB" id="A0A964BUE3"/>
<dbReference type="Proteomes" id="UP000729733">
    <property type="component" value="Unassembled WGS sequence"/>
</dbReference>
<gene>
    <name evidence="1" type="ORF">I4641_15250</name>
</gene>
<accession>A0A964BUE3</accession>
<name>A0A964BUE3_9CYAN</name>
<keyword evidence="2" id="KW-1185">Reference proteome</keyword>
<dbReference type="EMBL" id="JADWDC010000040">
    <property type="protein sequence ID" value="MCC0178337.1"/>
    <property type="molecule type" value="Genomic_DNA"/>
</dbReference>
<comment type="caution">
    <text evidence="1">The sequence shown here is derived from an EMBL/GenBank/DDBJ whole genome shotgun (WGS) entry which is preliminary data.</text>
</comment>
<evidence type="ECO:0000313" key="1">
    <source>
        <dbReference type="EMBL" id="MCC0178337.1"/>
    </source>
</evidence>
<proteinExistence type="predicted"/>
<organism evidence="1 2">
    <name type="scientific">Waterburya agarophytonicola KI4</name>
    <dbReference type="NCBI Taxonomy" id="2874699"/>
    <lineage>
        <taxon>Bacteria</taxon>
        <taxon>Bacillati</taxon>
        <taxon>Cyanobacteriota</taxon>
        <taxon>Cyanophyceae</taxon>
        <taxon>Pleurocapsales</taxon>
        <taxon>Hyellaceae</taxon>
        <taxon>Waterburya</taxon>
        <taxon>Waterburya agarophytonicola</taxon>
    </lineage>
</organism>